<evidence type="ECO:0000313" key="2">
    <source>
        <dbReference type="EMBL" id="ERN03422.1"/>
    </source>
</evidence>
<dbReference type="Pfam" id="PF05212">
    <property type="entry name" value="DUF707"/>
    <property type="match status" value="1"/>
</dbReference>
<protein>
    <submittedName>
        <fullName evidence="2">Uncharacterized protein</fullName>
    </submittedName>
</protein>
<dbReference type="OMA" id="HRITVCA"/>
<dbReference type="eggNOG" id="ENOG502QQAA">
    <property type="taxonomic scope" value="Eukaryota"/>
</dbReference>
<dbReference type="Proteomes" id="UP000017836">
    <property type="component" value="Unassembled WGS sequence"/>
</dbReference>
<evidence type="ECO:0000313" key="3">
    <source>
        <dbReference type="Proteomes" id="UP000017836"/>
    </source>
</evidence>
<dbReference type="AlphaFoldDB" id="W1P0Q4"/>
<proteinExistence type="predicted"/>
<dbReference type="PANTHER" id="PTHR31210">
    <property type="entry name" value="OS06G0731900 PROTEIN"/>
    <property type="match status" value="1"/>
</dbReference>
<reference evidence="3" key="1">
    <citation type="journal article" date="2013" name="Science">
        <title>The Amborella genome and the evolution of flowering plants.</title>
        <authorList>
            <consortium name="Amborella Genome Project"/>
        </authorList>
    </citation>
    <scope>NUCLEOTIDE SEQUENCE [LARGE SCALE GENOMIC DNA]</scope>
</reference>
<dbReference type="Gramene" id="ERN03422">
    <property type="protein sequence ID" value="ERN03422"/>
    <property type="gene ID" value="AMTR_s00003p00261400"/>
</dbReference>
<evidence type="ECO:0000256" key="1">
    <source>
        <dbReference type="SAM" id="MobiDB-lite"/>
    </source>
</evidence>
<dbReference type="InterPro" id="IPR007877">
    <property type="entry name" value="DUF707"/>
</dbReference>
<organism evidence="2 3">
    <name type="scientific">Amborella trichopoda</name>
    <dbReference type="NCBI Taxonomy" id="13333"/>
    <lineage>
        <taxon>Eukaryota</taxon>
        <taxon>Viridiplantae</taxon>
        <taxon>Streptophyta</taxon>
        <taxon>Embryophyta</taxon>
        <taxon>Tracheophyta</taxon>
        <taxon>Spermatophyta</taxon>
        <taxon>Magnoliopsida</taxon>
        <taxon>Amborellales</taxon>
        <taxon>Amborellaceae</taxon>
        <taxon>Amborella</taxon>
    </lineage>
</organism>
<dbReference type="EMBL" id="KI394358">
    <property type="protein sequence ID" value="ERN03422.1"/>
    <property type="molecule type" value="Genomic_DNA"/>
</dbReference>
<gene>
    <name evidence="2" type="ORF">AMTR_s00003p00261400</name>
</gene>
<feature type="region of interest" description="Disordered" evidence="1">
    <location>
        <begin position="1"/>
        <end position="21"/>
    </location>
</feature>
<sequence>MKDLETSFKDSHEGFPRKKDSLPQGIVQATSNMELKPLWMMKSLKVKGYNQKHRNLLAIPVSIRQKENVDSIVQKFLSENFMILLFHYDGIIDEWHDLEWSQKAIHISARNHTTWGFAKRFLHPDVISTYDYIFIWDKDLIADNFHPGRYLKIMKSKGLEISQPTLDPSTSKFHDQRTIQIMPGMVHRWVEGIALVFSRAAWHCAWHGIQNDLAHGQIRDKIFGHCAQSGWTIDGEIIIYGGSSSSENLLRNKSTAVAPAERPFIRISFGYTKACKEINLRP</sequence>
<accession>W1P0Q4</accession>
<dbReference type="PANTHER" id="PTHR31210:SF47">
    <property type="entry name" value="OS07G0564800 PROTEIN"/>
    <property type="match status" value="1"/>
</dbReference>
<keyword evidence="3" id="KW-1185">Reference proteome</keyword>
<name>W1P0Q4_AMBTC</name>
<dbReference type="HOGENOM" id="CLU_038994_1_0_1"/>